<keyword evidence="4" id="KW-0131">Cell cycle</keyword>
<evidence type="ECO:0000256" key="2">
    <source>
        <dbReference type="ARBA" id="ARBA00022618"/>
    </source>
</evidence>
<evidence type="ECO:0000256" key="3">
    <source>
        <dbReference type="ARBA" id="ARBA00022829"/>
    </source>
</evidence>
<dbReference type="EMBL" id="BAABFN010000001">
    <property type="protein sequence ID" value="GAA4304855.1"/>
    <property type="molecule type" value="Genomic_DNA"/>
</dbReference>
<comment type="caution">
    <text evidence="6">The sequence shown here is derived from an EMBL/GenBank/DDBJ whole genome shotgun (WGS) entry which is preliminary data.</text>
</comment>
<evidence type="ECO:0000256" key="1">
    <source>
        <dbReference type="ARBA" id="ARBA00022490"/>
    </source>
</evidence>
<dbReference type="SUPFAM" id="SSF46785">
    <property type="entry name" value="Winged helix' DNA-binding domain"/>
    <property type="match status" value="2"/>
</dbReference>
<evidence type="ECO:0000256" key="4">
    <source>
        <dbReference type="ARBA" id="ARBA00023306"/>
    </source>
</evidence>
<feature type="region of interest" description="Disordered" evidence="5">
    <location>
        <begin position="220"/>
        <end position="359"/>
    </location>
</feature>
<keyword evidence="7" id="KW-1185">Reference proteome</keyword>
<feature type="compositionally biased region" description="Low complexity" evidence="5">
    <location>
        <begin position="268"/>
        <end position="280"/>
    </location>
</feature>
<proteinExistence type="predicted"/>
<evidence type="ECO:0000313" key="6">
    <source>
        <dbReference type="EMBL" id="GAA4304855.1"/>
    </source>
</evidence>
<keyword evidence="1" id="KW-0963">Cytoplasm</keyword>
<evidence type="ECO:0008006" key="8">
    <source>
        <dbReference type="Google" id="ProtNLM"/>
    </source>
</evidence>
<dbReference type="NCBIfam" id="TIGR00281">
    <property type="entry name" value="SMC-Scp complex subunit ScpB"/>
    <property type="match status" value="1"/>
</dbReference>
<evidence type="ECO:0000313" key="7">
    <source>
        <dbReference type="Proteomes" id="UP001501207"/>
    </source>
</evidence>
<accession>A0ABP8FIW3</accession>
<name>A0ABP8FIW3_9BACT</name>
<protein>
    <recommendedName>
        <fullName evidence="8">SMC-Scp complex subunit ScpB</fullName>
    </recommendedName>
</protein>
<dbReference type="PANTHER" id="PTHR34298">
    <property type="entry name" value="SEGREGATION AND CONDENSATION PROTEIN B"/>
    <property type="match status" value="1"/>
</dbReference>
<evidence type="ECO:0000256" key="5">
    <source>
        <dbReference type="SAM" id="MobiDB-lite"/>
    </source>
</evidence>
<dbReference type="PANTHER" id="PTHR34298:SF2">
    <property type="entry name" value="SEGREGATION AND CONDENSATION PROTEIN B"/>
    <property type="match status" value="1"/>
</dbReference>
<dbReference type="Gene3D" id="1.10.10.10">
    <property type="entry name" value="Winged helix-like DNA-binding domain superfamily/Winged helix DNA-binding domain"/>
    <property type="match status" value="2"/>
</dbReference>
<dbReference type="RefSeq" id="WP_344976228.1">
    <property type="nucleotide sequence ID" value="NZ_BAABFN010000001.1"/>
</dbReference>
<reference evidence="7" key="1">
    <citation type="journal article" date="2019" name="Int. J. Syst. Evol. Microbiol.">
        <title>The Global Catalogue of Microorganisms (GCM) 10K type strain sequencing project: providing services to taxonomists for standard genome sequencing and annotation.</title>
        <authorList>
            <consortium name="The Broad Institute Genomics Platform"/>
            <consortium name="The Broad Institute Genome Sequencing Center for Infectious Disease"/>
            <person name="Wu L."/>
            <person name="Ma J."/>
        </authorList>
    </citation>
    <scope>NUCLEOTIDE SEQUENCE [LARGE SCALE GENOMIC DNA]</scope>
    <source>
        <strain evidence="7">JCM 17664</strain>
    </source>
</reference>
<dbReference type="Proteomes" id="UP001501207">
    <property type="component" value="Unassembled WGS sequence"/>
</dbReference>
<gene>
    <name evidence="6" type="ORF">GCM10023143_09600</name>
</gene>
<dbReference type="InterPro" id="IPR036388">
    <property type="entry name" value="WH-like_DNA-bd_sf"/>
</dbReference>
<dbReference type="InterPro" id="IPR036390">
    <property type="entry name" value="WH_DNA-bd_sf"/>
</dbReference>
<feature type="compositionally biased region" description="Acidic residues" evidence="5">
    <location>
        <begin position="292"/>
        <end position="349"/>
    </location>
</feature>
<dbReference type="Pfam" id="PF04079">
    <property type="entry name" value="SMC_ScpB"/>
    <property type="match status" value="1"/>
</dbReference>
<keyword evidence="2" id="KW-0132">Cell division</keyword>
<organism evidence="6 7">
    <name type="scientific">Compostibacter hankyongensis</name>
    <dbReference type="NCBI Taxonomy" id="1007089"/>
    <lineage>
        <taxon>Bacteria</taxon>
        <taxon>Pseudomonadati</taxon>
        <taxon>Bacteroidota</taxon>
        <taxon>Chitinophagia</taxon>
        <taxon>Chitinophagales</taxon>
        <taxon>Chitinophagaceae</taxon>
        <taxon>Compostibacter</taxon>
    </lineage>
</organism>
<dbReference type="InterPro" id="IPR005234">
    <property type="entry name" value="ScpB_csome_segregation"/>
</dbReference>
<keyword evidence="3" id="KW-0159">Chromosome partition</keyword>
<sequence length="359" mass="38137">MEITQIIPHVEALIFASDRPLPALEIVELLNNALGFLEDKATLDQVEAAVSAIREKYASEFYAFDIRQSGGGYQFLTKPEYHKAVAQLNGDKYLKKLSPASLETLAIIAYKQPVSKGDVESIRGVSADYAIQKLLEKELIVIAGRNEELPGKPLLYATSRSFMDYFGLNSPADLPRIKEIFSPADAAPTDLRAPEAGAENQEGVVLNGVHLSVSEGGRLTAFPQEAEPETAEHTGTEEGTDISENGSGSPEAEQPGADDQPAAEDEAGLFAGEASFAAEAQSEEEARRAGEDEPAGEEDAADVTAEDAAAGEDAGDADTGEDGEDADAAEEEEDEEDREDEGEEDDDDGAPGTDKDNAA</sequence>